<organism evidence="1 2">
    <name type="scientific">Aduncisulcus paluster</name>
    <dbReference type="NCBI Taxonomy" id="2918883"/>
    <lineage>
        <taxon>Eukaryota</taxon>
        <taxon>Metamonada</taxon>
        <taxon>Carpediemonas-like organisms</taxon>
        <taxon>Aduncisulcus</taxon>
    </lineage>
</organism>
<evidence type="ECO:0000313" key="1">
    <source>
        <dbReference type="EMBL" id="GKT18907.1"/>
    </source>
</evidence>
<accession>A0ABQ5JZC6</accession>
<protein>
    <submittedName>
        <fullName evidence="1">Uncharacterized protein</fullName>
    </submittedName>
</protein>
<feature type="non-terminal residue" evidence="1">
    <location>
        <position position="1"/>
    </location>
</feature>
<dbReference type="Proteomes" id="UP001057375">
    <property type="component" value="Unassembled WGS sequence"/>
</dbReference>
<reference evidence="1" key="1">
    <citation type="submission" date="2022-03" db="EMBL/GenBank/DDBJ databases">
        <title>Draft genome sequence of Aduncisulcus paluster, a free-living microaerophilic Fornicata.</title>
        <authorList>
            <person name="Yuyama I."/>
            <person name="Kume K."/>
            <person name="Tamura T."/>
            <person name="Inagaki Y."/>
            <person name="Hashimoto T."/>
        </authorList>
    </citation>
    <scope>NUCLEOTIDE SEQUENCE</scope>
    <source>
        <strain evidence="1">NY0171</strain>
    </source>
</reference>
<comment type="caution">
    <text evidence="1">The sequence shown here is derived from an EMBL/GenBank/DDBJ whole genome shotgun (WGS) entry which is preliminary data.</text>
</comment>
<keyword evidence="2" id="KW-1185">Reference proteome</keyword>
<proteinExistence type="predicted"/>
<gene>
    <name evidence="1" type="ORF">ADUPG1_004282</name>
</gene>
<sequence>DNPVFSDNAMHELPVHARVLLEFPFKGLSAHNGNSGPFHRFCYDTGSHAIKIVHFAKNSAPSQSEKGYFIAFSAIEGLFERAR</sequence>
<name>A0ABQ5JZC6_9EUKA</name>
<evidence type="ECO:0000313" key="2">
    <source>
        <dbReference type="Proteomes" id="UP001057375"/>
    </source>
</evidence>
<dbReference type="EMBL" id="BQXS01006282">
    <property type="protein sequence ID" value="GKT18907.1"/>
    <property type="molecule type" value="Genomic_DNA"/>
</dbReference>